<dbReference type="PANTHER" id="PTHR45985">
    <property type="match status" value="1"/>
</dbReference>
<dbReference type="GO" id="GO:0008061">
    <property type="term" value="F:chitin binding"/>
    <property type="evidence" value="ECO:0007669"/>
    <property type="project" value="InterPro"/>
</dbReference>
<reference evidence="4 5" key="1">
    <citation type="journal article" date="2023" name="Insect Mol. Biol.">
        <title>Genome sequencing provides insights into the evolution of gene families encoding plant cell wall-degrading enzymes in longhorned beetles.</title>
        <authorList>
            <person name="Shin N.R."/>
            <person name="Okamura Y."/>
            <person name="Kirsch R."/>
            <person name="Pauchet Y."/>
        </authorList>
    </citation>
    <scope>NUCLEOTIDE SEQUENCE [LARGE SCALE GENOMIC DNA]</scope>
    <source>
        <strain evidence="4">EAD_L_NR</strain>
    </source>
</reference>
<organism evidence="4 5">
    <name type="scientific">Exocentrus adspersus</name>
    <dbReference type="NCBI Taxonomy" id="1586481"/>
    <lineage>
        <taxon>Eukaryota</taxon>
        <taxon>Metazoa</taxon>
        <taxon>Ecdysozoa</taxon>
        <taxon>Arthropoda</taxon>
        <taxon>Hexapoda</taxon>
        <taxon>Insecta</taxon>
        <taxon>Pterygota</taxon>
        <taxon>Neoptera</taxon>
        <taxon>Endopterygota</taxon>
        <taxon>Coleoptera</taxon>
        <taxon>Polyphaga</taxon>
        <taxon>Cucujiformia</taxon>
        <taxon>Chrysomeloidea</taxon>
        <taxon>Cerambycidae</taxon>
        <taxon>Lamiinae</taxon>
        <taxon>Acanthocinini</taxon>
        <taxon>Exocentrus</taxon>
    </lineage>
</organism>
<dbReference type="SUPFAM" id="SSF57625">
    <property type="entry name" value="Invertebrate chitin-binding proteins"/>
    <property type="match status" value="1"/>
</dbReference>
<evidence type="ECO:0000256" key="2">
    <source>
        <dbReference type="PROSITE-ProRule" id="PRU00124"/>
    </source>
</evidence>
<feature type="domain" description="Chitin-binding type-2" evidence="3">
    <location>
        <begin position="1"/>
        <end position="47"/>
    </location>
</feature>
<dbReference type="InterPro" id="IPR052740">
    <property type="entry name" value="CE4"/>
</dbReference>
<dbReference type="CDD" id="cd00112">
    <property type="entry name" value="LDLa"/>
    <property type="match status" value="1"/>
</dbReference>
<evidence type="ECO:0000313" key="4">
    <source>
        <dbReference type="EMBL" id="KAJ8913234.1"/>
    </source>
</evidence>
<evidence type="ECO:0000259" key="3">
    <source>
        <dbReference type="PROSITE" id="PS50940"/>
    </source>
</evidence>
<evidence type="ECO:0000256" key="1">
    <source>
        <dbReference type="ARBA" id="ARBA00023157"/>
    </source>
</evidence>
<comment type="caution">
    <text evidence="2">Lacks conserved residue(s) required for the propagation of feature annotation.</text>
</comment>
<dbReference type="Gene3D" id="4.10.400.10">
    <property type="entry name" value="Low-density Lipoprotein Receptor"/>
    <property type="match status" value="1"/>
</dbReference>
<feature type="disulfide bond" evidence="2">
    <location>
        <begin position="83"/>
        <end position="98"/>
    </location>
</feature>
<dbReference type="GO" id="GO:0005576">
    <property type="term" value="C:extracellular region"/>
    <property type="evidence" value="ECO:0007669"/>
    <property type="project" value="InterPro"/>
</dbReference>
<dbReference type="Pfam" id="PF00057">
    <property type="entry name" value="Ldl_recept_a"/>
    <property type="match status" value="1"/>
</dbReference>
<dbReference type="InterPro" id="IPR002172">
    <property type="entry name" value="LDrepeatLR_classA_rpt"/>
</dbReference>
<name>A0AAV8VGF8_9CUCU</name>
<dbReference type="GO" id="GO:0005975">
    <property type="term" value="P:carbohydrate metabolic process"/>
    <property type="evidence" value="ECO:0007669"/>
    <property type="project" value="InterPro"/>
</dbReference>
<dbReference type="EMBL" id="JANEYG010000099">
    <property type="protein sequence ID" value="KAJ8913234.1"/>
    <property type="molecule type" value="Genomic_DNA"/>
</dbReference>
<dbReference type="Pfam" id="PF01607">
    <property type="entry name" value="CBM_14"/>
    <property type="match status" value="1"/>
</dbReference>
<dbReference type="InterPro" id="IPR002557">
    <property type="entry name" value="Chitin-bd_dom"/>
</dbReference>
<dbReference type="InterPro" id="IPR036055">
    <property type="entry name" value="LDL_receptor-like_sf"/>
</dbReference>
<comment type="caution">
    <text evidence="4">The sequence shown here is derived from an EMBL/GenBank/DDBJ whole genome shotgun (WGS) entry which is preliminary data.</text>
</comment>
<dbReference type="InterPro" id="IPR011330">
    <property type="entry name" value="Glyco_hydro/deAcase_b/a-brl"/>
</dbReference>
<dbReference type="SUPFAM" id="SSF88713">
    <property type="entry name" value="Glycoside hydrolase/deacetylase"/>
    <property type="match status" value="1"/>
</dbReference>
<evidence type="ECO:0000313" key="5">
    <source>
        <dbReference type="Proteomes" id="UP001159042"/>
    </source>
</evidence>
<gene>
    <name evidence="4" type="ORF">NQ315_016177</name>
</gene>
<dbReference type="AlphaFoldDB" id="A0AAV8VGF8"/>
<dbReference type="InterPro" id="IPR023415">
    <property type="entry name" value="LDLR_class-A_CS"/>
</dbReference>
<dbReference type="PANTHER" id="PTHR45985:SF5">
    <property type="entry name" value="CHITIN AND LDLR BINDING DEACETYLASE 3"/>
    <property type="match status" value="1"/>
</dbReference>
<dbReference type="GO" id="GO:0016787">
    <property type="term" value="F:hydrolase activity"/>
    <property type="evidence" value="ECO:0007669"/>
    <property type="project" value="UniProtKB-ARBA"/>
</dbReference>
<dbReference type="InterPro" id="IPR036508">
    <property type="entry name" value="Chitin-bd_dom_sf"/>
</dbReference>
<accession>A0AAV8VGF8</accession>
<feature type="disulfide bond" evidence="2">
    <location>
        <begin position="71"/>
        <end position="89"/>
    </location>
</feature>
<sequence length="471" mass="54571">MWTADECSKYFLCLEGEVFEFRCSTGLLFDVNRQICDFKLNVDNCDITSEVVIPKPLLEKANCPEQDQLGCADGTCLPQEYFCDGSMDCPDGSDEGYCDANDDPNGATPCDPSCVLPNCFCSKDGTKIPGNLHPSQVPQMILLTFDDAINDENWDIYKNKLFPPEYQNPNGCPIRATFFVSHQYNNYQYTQKLWNDGHEIAVHSITHRGPEDWWSSNATIEDWFDEMVGQANILNRFSKIRLEDIKGLRVPFLRVGWNRQFLMMKEFGFLYDSSMVAPFSNPPLWPYTLDHKMPHKCTGNKQVCPSRSYPGVWELPMNQLEVGDFTCGMVDSCPANLSGDDVYKMLVHNFKRHYLSNRAPYGIYFHSTWFKKAEYLNAFQKFLNDVLKQHDVWFVTNWQAIQWIRKPKPLDQLHNFVPWGCKKQLDVSEMACSIPNICKLHSRVFQQDRYLYTCSECPPKYPWIRNEFGLD</sequence>
<dbReference type="PROSITE" id="PS50068">
    <property type="entry name" value="LDLRA_2"/>
    <property type="match status" value="1"/>
</dbReference>
<dbReference type="Gene3D" id="2.170.140.10">
    <property type="entry name" value="Chitin binding domain"/>
    <property type="match status" value="1"/>
</dbReference>
<dbReference type="Proteomes" id="UP001159042">
    <property type="component" value="Unassembled WGS sequence"/>
</dbReference>
<dbReference type="Gene3D" id="3.20.20.370">
    <property type="entry name" value="Glycoside hydrolase/deacetylase"/>
    <property type="match status" value="1"/>
</dbReference>
<dbReference type="PROSITE" id="PS01209">
    <property type="entry name" value="LDLRA_1"/>
    <property type="match status" value="1"/>
</dbReference>
<dbReference type="SUPFAM" id="SSF57424">
    <property type="entry name" value="LDL receptor-like module"/>
    <property type="match status" value="1"/>
</dbReference>
<protein>
    <recommendedName>
        <fullName evidence="3">Chitin-binding type-2 domain-containing protein</fullName>
    </recommendedName>
</protein>
<keyword evidence="5" id="KW-1185">Reference proteome</keyword>
<dbReference type="CDD" id="cd10974">
    <property type="entry name" value="CE4_CDA_like_1"/>
    <property type="match status" value="1"/>
</dbReference>
<proteinExistence type="predicted"/>
<dbReference type="SMART" id="SM00494">
    <property type="entry name" value="ChtBD2"/>
    <property type="match status" value="1"/>
</dbReference>
<dbReference type="PROSITE" id="PS50940">
    <property type="entry name" value="CHIT_BIND_II"/>
    <property type="match status" value="1"/>
</dbReference>
<dbReference type="SMART" id="SM00192">
    <property type="entry name" value="LDLa"/>
    <property type="match status" value="1"/>
</dbReference>
<keyword evidence="1 2" id="KW-1015">Disulfide bond</keyword>